<evidence type="ECO:0000256" key="12">
    <source>
        <dbReference type="RuleBase" id="RU000483"/>
    </source>
</evidence>
<evidence type="ECO:0000313" key="13">
    <source>
        <dbReference type="EMBL" id="SMD08898.1"/>
    </source>
</evidence>
<dbReference type="SUPFAM" id="SSF81336">
    <property type="entry name" value="F1F0 ATP synthase subunit A"/>
    <property type="match status" value="1"/>
</dbReference>
<comment type="function">
    <text evidence="11 12">Key component of the proton channel; it plays a direct role in the translocation of protons across the membrane.</text>
</comment>
<evidence type="ECO:0000256" key="8">
    <source>
        <dbReference type="ARBA" id="ARBA00023065"/>
    </source>
</evidence>
<keyword evidence="10 11" id="KW-0066">ATP synthesis</keyword>
<dbReference type="PRINTS" id="PR00123">
    <property type="entry name" value="ATPASEA"/>
</dbReference>
<dbReference type="NCBIfam" id="TIGR01131">
    <property type="entry name" value="ATP_synt_6_or_A"/>
    <property type="match status" value="1"/>
</dbReference>
<name>A0A1W2EIA2_9FIRM</name>
<evidence type="ECO:0000313" key="14">
    <source>
        <dbReference type="Proteomes" id="UP000192738"/>
    </source>
</evidence>
<feature type="transmembrane region" description="Helical" evidence="11">
    <location>
        <begin position="193"/>
        <end position="216"/>
    </location>
</feature>
<evidence type="ECO:0000256" key="4">
    <source>
        <dbReference type="ARBA" id="ARBA00022547"/>
    </source>
</evidence>
<keyword evidence="5 11" id="KW-0812">Transmembrane</keyword>
<dbReference type="GO" id="GO:0042777">
    <property type="term" value="P:proton motive force-driven plasma membrane ATP synthesis"/>
    <property type="evidence" value="ECO:0007669"/>
    <property type="project" value="TreeGrafter"/>
</dbReference>
<evidence type="ECO:0000256" key="2">
    <source>
        <dbReference type="ARBA" id="ARBA00006810"/>
    </source>
</evidence>
<evidence type="ECO:0000256" key="9">
    <source>
        <dbReference type="ARBA" id="ARBA00023136"/>
    </source>
</evidence>
<dbReference type="InterPro" id="IPR035908">
    <property type="entry name" value="F0_ATP_A_sf"/>
</dbReference>
<dbReference type="RefSeq" id="WP_084577853.1">
    <property type="nucleotide sequence ID" value="NZ_CP155572.1"/>
</dbReference>
<keyword evidence="8 11" id="KW-0406">Ion transport</keyword>
<proteinExistence type="inferred from homology"/>
<dbReference type="GO" id="GO:0005886">
    <property type="term" value="C:plasma membrane"/>
    <property type="evidence" value="ECO:0007669"/>
    <property type="project" value="UniProtKB-SubCell"/>
</dbReference>
<dbReference type="OrthoDB" id="9789241at2"/>
<evidence type="ECO:0000256" key="6">
    <source>
        <dbReference type="ARBA" id="ARBA00022781"/>
    </source>
</evidence>
<comment type="similarity">
    <text evidence="2 11 12">Belongs to the ATPase A chain family.</text>
</comment>
<dbReference type="InterPro" id="IPR000568">
    <property type="entry name" value="ATP_synth_F0_asu"/>
</dbReference>
<evidence type="ECO:0000256" key="3">
    <source>
        <dbReference type="ARBA" id="ARBA00022448"/>
    </source>
</evidence>
<organism evidence="13 14">
    <name type="scientific">Sporomusa malonica</name>
    <dbReference type="NCBI Taxonomy" id="112901"/>
    <lineage>
        <taxon>Bacteria</taxon>
        <taxon>Bacillati</taxon>
        <taxon>Bacillota</taxon>
        <taxon>Negativicutes</taxon>
        <taxon>Selenomonadales</taxon>
        <taxon>Sporomusaceae</taxon>
        <taxon>Sporomusa</taxon>
    </lineage>
</organism>
<feature type="transmembrane region" description="Helical" evidence="11">
    <location>
        <begin position="110"/>
        <end position="129"/>
    </location>
</feature>
<dbReference type="EMBL" id="FWXI01000024">
    <property type="protein sequence ID" value="SMD08898.1"/>
    <property type="molecule type" value="Genomic_DNA"/>
</dbReference>
<sequence length="230" mass="25121">MGHGGAEIGGHKLAVLAGVTFNLDTLYMTWLTMAFLVVSALLLRKSWALVPGGWQNFVEIIIEGLLAQIDSTIGPNGRKVAPLIITLFLFLLIANWLGLIPGFTSPTNDINTTLGLALMIVIIVHGYGVKTKGLLAHFKHFIEPNVLFLPINIIEELAKPVTLSFRLFGNILAGEILIVILGILVPYVAPTLWLAFSVFVGLIQALIFTMLSMSYLSNSLEVHHHEEKEG</sequence>
<keyword evidence="4 11" id="KW-0138">CF(0)</keyword>
<dbReference type="PROSITE" id="PS00449">
    <property type="entry name" value="ATPASE_A"/>
    <property type="match status" value="1"/>
</dbReference>
<dbReference type="PANTHER" id="PTHR42823:SF3">
    <property type="entry name" value="ATP SYNTHASE SUBUNIT A, CHLOROPLASTIC"/>
    <property type="match status" value="1"/>
</dbReference>
<dbReference type="PANTHER" id="PTHR42823">
    <property type="entry name" value="ATP SYNTHASE SUBUNIT A, CHLOROPLASTIC"/>
    <property type="match status" value="1"/>
</dbReference>
<accession>A0A1W2EIA2</accession>
<comment type="subcellular location">
    <subcellularLocation>
        <location evidence="11 12">Cell membrane</location>
        <topology evidence="11 12">Multi-pass membrane protein</topology>
    </subcellularLocation>
    <subcellularLocation>
        <location evidence="1">Membrane</location>
        <topology evidence="1">Multi-pass membrane protein</topology>
    </subcellularLocation>
</comment>
<reference evidence="13 14" key="1">
    <citation type="submission" date="2017-04" db="EMBL/GenBank/DDBJ databases">
        <authorList>
            <person name="Afonso C.L."/>
            <person name="Miller P.J."/>
            <person name="Scott M.A."/>
            <person name="Spackman E."/>
            <person name="Goraichik I."/>
            <person name="Dimitrov K.M."/>
            <person name="Suarez D.L."/>
            <person name="Swayne D.E."/>
        </authorList>
    </citation>
    <scope>NUCLEOTIDE SEQUENCE [LARGE SCALE GENOMIC DNA]</scope>
    <source>
        <strain evidence="13 14">DSM 5090</strain>
    </source>
</reference>
<dbReference type="Pfam" id="PF00119">
    <property type="entry name" value="ATP-synt_A"/>
    <property type="match status" value="1"/>
</dbReference>
<gene>
    <name evidence="11" type="primary">atpB</name>
    <name evidence="13" type="ORF">SAMN04488500_12425</name>
</gene>
<evidence type="ECO:0000256" key="11">
    <source>
        <dbReference type="HAMAP-Rule" id="MF_01393"/>
    </source>
</evidence>
<dbReference type="GO" id="GO:0045259">
    <property type="term" value="C:proton-transporting ATP synthase complex"/>
    <property type="evidence" value="ECO:0007669"/>
    <property type="project" value="UniProtKB-KW"/>
</dbReference>
<feature type="transmembrane region" description="Helical" evidence="11">
    <location>
        <begin position="80"/>
        <end position="98"/>
    </location>
</feature>
<dbReference type="CDD" id="cd00310">
    <property type="entry name" value="ATP-synt_Fo_a_6"/>
    <property type="match status" value="1"/>
</dbReference>
<evidence type="ECO:0000256" key="7">
    <source>
        <dbReference type="ARBA" id="ARBA00022989"/>
    </source>
</evidence>
<keyword evidence="3 11" id="KW-0813">Transport</keyword>
<dbReference type="InterPro" id="IPR023011">
    <property type="entry name" value="ATP_synth_F0_asu_AS"/>
</dbReference>
<evidence type="ECO:0000256" key="5">
    <source>
        <dbReference type="ARBA" id="ARBA00022692"/>
    </source>
</evidence>
<protein>
    <recommendedName>
        <fullName evidence="11 12">ATP synthase subunit a</fullName>
    </recommendedName>
    <alternativeName>
        <fullName evidence="11">ATP synthase F0 sector subunit a</fullName>
    </alternativeName>
    <alternativeName>
        <fullName evidence="11">F-ATPase subunit 6</fullName>
    </alternativeName>
</protein>
<keyword evidence="9 11" id="KW-0472">Membrane</keyword>
<dbReference type="Gene3D" id="1.20.120.220">
    <property type="entry name" value="ATP synthase, F0 complex, subunit A"/>
    <property type="match status" value="1"/>
</dbReference>
<evidence type="ECO:0000256" key="1">
    <source>
        <dbReference type="ARBA" id="ARBA00004141"/>
    </source>
</evidence>
<feature type="transmembrane region" description="Helical" evidence="11">
    <location>
        <begin position="167"/>
        <end position="187"/>
    </location>
</feature>
<dbReference type="Proteomes" id="UP000192738">
    <property type="component" value="Unassembled WGS sequence"/>
</dbReference>
<dbReference type="InterPro" id="IPR045082">
    <property type="entry name" value="ATP_syn_F0_a_bact/chloroplast"/>
</dbReference>
<keyword evidence="14" id="KW-1185">Reference proteome</keyword>
<keyword evidence="7 11" id="KW-1133">Transmembrane helix</keyword>
<dbReference type="GO" id="GO:0046933">
    <property type="term" value="F:proton-transporting ATP synthase activity, rotational mechanism"/>
    <property type="evidence" value="ECO:0007669"/>
    <property type="project" value="UniProtKB-UniRule"/>
</dbReference>
<feature type="transmembrane region" description="Helical" evidence="11">
    <location>
        <begin position="25"/>
        <end position="43"/>
    </location>
</feature>
<dbReference type="HAMAP" id="MF_01393">
    <property type="entry name" value="ATP_synth_a_bact"/>
    <property type="match status" value="1"/>
</dbReference>
<keyword evidence="6 11" id="KW-0375">Hydrogen ion transport</keyword>
<evidence type="ECO:0000256" key="10">
    <source>
        <dbReference type="ARBA" id="ARBA00023310"/>
    </source>
</evidence>
<keyword evidence="11" id="KW-1003">Cell membrane</keyword>
<dbReference type="AlphaFoldDB" id="A0A1W2EIA2"/>
<dbReference type="STRING" id="112901.SAMN04488500_12425"/>